<keyword evidence="1" id="KW-0813">Transport</keyword>
<comment type="caution">
    <text evidence="6">The sequence shown here is derived from an EMBL/GenBank/DDBJ whole genome shotgun (WGS) entry which is preliminary data.</text>
</comment>
<evidence type="ECO:0000256" key="4">
    <source>
        <dbReference type="ARBA" id="ARBA00022840"/>
    </source>
</evidence>
<dbReference type="Proteomes" id="UP001321506">
    <property type="component" value="Unassembled WGS sequence"/>
</dbReference>
<evidence type="ECO:0000256" key="3">
    <source>
        <dbReference type="ARBA" id="ARBA00022741"/>
    </source>
</evidence>
<dbReference type="AlphaFoldDB" id="A0AAW6T2Q2"/>
<reference evidence="6 7" key="1">
    <citation type="submission" date="2023-04" db="EMBL/GenBank/DDBJ databases">
        <title>Klugiella caeni sp. nov. isolated from the sludge of biochemical tank.</title>
        <authorList>
            <person name="Geng K."/>
        </authorList>
    </citation>
    <scope>NUCLEOTIDE SEQUENCE [LARGE SCALE GENOMIC DNA]</scope>
    <source>
        <strain evidence="6 7">YN-L-19</strain>
    </source>
</reference>
<dbReference type="InterPro" id="IPR003593">
    <property type="entry name" value="AAA+_ATPase"/>
</dbReference>
<feature type="domain" description="ABC transporter" evidence="5">
    <location>
        <begin position="275"/>
        <end position="518"/>
    </location>
</feature>
<evidence type="ECO:0000259" key="5">
    <source>
        <dbReference type="PROSITE" id="PS50893"/>
    </source>
</evidence>
<keyword evidence="2" id="KW-0677">Repeat</keyword>
<gene>
    <name evidence="6" type="ORF">QF206_00160</name>
</gene>
<organism evidence="6 7">
    <name type="scientific">Ruicaihuangia caeni</name>
    <dbReference type="NCBI Taxonomy" id="3042517"/>
    <lineage>
        <taxon>Bacteria</taxon>
        <taxon>Bacillati</taxon>
        <taxon>Actinomycetota</taxon>
        <taxon>Actinomycetes</taxon>
        <taxon>Micrococcales</taxon>
        <taxon>Microbacteriaceae</taxon>
        <taxon>Ruicaihuangia</taxon>
    </lineage>
</organism>
<dbReference type="InterPro" id="IPR050107">
    <property type="entry name" value="ABC_carbohydrate_import_ATPase"/>
</dbReference>
<name>A0AAW6T2Q2_9MICO</name>
<dbReference type="Gene3D" id="3.40.50.300">
    <property type="entry name" value="P-loop containing nucleotide triphosphate hydrolases"/>
    <property type="match status" value="2"/>
</dbReference>
<dbReference type="Pfam" id="PF00005">
    <property type="entry name" value="ABC_tran"/>
    <property type="match status" value="2"/>
</dbReference>
<proteinExistence type="predicted"/>
<dbReference type="CDD" id="cd03215">
    <property type="entry name" value="ABC_Carb_Monos_II"/>
    <property type="match status" value="1"/>
</dbReference>
<keyword evidence="4 6" id="KW-0067">ATP-binding</keyword>
<dbReference type="PANTHER" id="PTHR43790">
    <property type="entry name" value="CARBOHYDRATE TRANSPORT ATP-BINDING PROTEIN MG119-RELATED"/>
    <property type="match status" value="1"/>
</dbReference>
<keyword evidence="3" id="KW-0547">Nucleotide-binding</keyword>
<dbReference type="InterPro" id="IPR017871">
    <property type="entry name" value="ABC_transporter-like_CS"/>
</dbReference>
<dbReference type="SMART" id="SM00382">
    <property type="entry name" value="AAA"/>
    <property type="match status" value="2"/>
</dbReference>
<dbReference type="RefSeq" id="WP_281487180.1">
    <property type="nucleotide sequence ID" value="NZ_JASATX010000001.1"/>
</dbReference>
<evidence type="ECO:0000313" key="7">
    <source>
        <dbReference type="Proteomes" id="UP001321506"/>
    </source>
</evidence>
<keyword evidence="7" id="KW-1185">Reference proteome</keyword>
<dbReference type="SUPFAM" id="SSF52540">
    <property type="entry name" value="P-loop containing nucleoside triphosphate hydrolases"/>
    <property type="match status" value="2"/>
</dbReference>
<dbReference type="GO" id="GO:0016887">
    <property type="term" value="F:ATP hydrolysis activity"/>
    <property type="evidence" value="ECO:0007669"/>
    <property type="project" value="InterPro"/>
</dbReference>
<dbReference type="InterPro" id="IPR003439">
    <property type="entry name" value="ABC_transporter-like_ATP-bd"/>
</dbReference>
<dbReference type="GO" id="GO:0005524">
    <property type="term" value="F:ATP binding"/>
    <property type="evidence" value="ECO:0007669"/>
    <property type="project" value="UniProtKB-KW"/>
</dbReference>
<evidence type="ECO:0000256" key="2">
    <source>
        <dbReference type="ARBA" id="ARBA00022737"/>
    </source>
</evidence>
<dbReference type="PROSITE" id="PS50893">
    <property type="entry name" value="ABC_TRANSPORTER_2"/>
    <property type="match status" value="2"/>
</dbReference>
<feature type="domain" description="ABC transporter" evidence="5">
    <location>
        <begin position="26"/>
        <end position="265"/>
    </location>
</feature>
<accession>A0AAW6T2Q2</accession>
<evidence type="ECO:0000256" key="1">
    <source>
        <dbReference type="ARBA" id="ARBA00022448"/>
    </source>
</evidence>
<dbReference type="InterPro" id="IPR027417">
    <property type="entry name" value="P-loop_NTPase"/>
</dbReference>
<evidence type="ECO:0000313" key="6">
    <source>
        <dbReference type="EMBL" id="MDI2097381.1"/>
    </source>
</evidence>
<dbReference type="PANTHER" id="PTHR43790:SF9">
    <property type="entry name" value="GALACTOFURANOSE TRANSPORTER ATP-BINDING PROTEIN YTFR"/>
    <property type="match status" value="1"/>
</dbReference>
<protein>
    <submittedName>
        <fullName evidence="6">Sugar ABC transporter ATP-binding protein</fullName>
    </submittedName>
</protein>
<dbReference type="EMBL" id="JASATX010000001">
    <property type="protein sequence ID" value="MDI2097381.1"/>
    <property type="molecule type" value="Genomic_DNA"/>
</dbReference>
<dbReference type="PROSITE" id="PS00211">
    <property type="entry name" value="ABC_TRANSPORTER_1"/>
    <property type="match status" value="1"/>
</dbReference>
<sequence>MDGEVIQHHTPGGLGAAESSRTAPFVEISQLSKRFGATVALRSVSFDIRKGETLGLLGANGAGKSTLIKILSGLQPATSGTVSVQGEGREFTSPNQAQQLGIVTVHQNIDDGVVFGMTVAENLMLDTLGLFQPNPFLTYRKIRRRARALLEELELELPLDLPVEQLSASDRQQVSIGRALAKSPNLLILDEPTSTLSSREAELLFGAVRDLQYRGISVLYVSHRMSEIEELCHRAVVLRNGSVVSEHQQPLDLRAVTQSILGDLASTSLGAGRQHAPGDVVMRLRGVRSGKETAPFDLEVRRGEVLGVTGLVGAGKTELLEQLAGTRPLESGVITLNGSEYKPKSVADAIAKGVVMMPEERAVQAIFPDESVSRHLSIGRMGKVSRLGFMDRARERSFAEQVIAKFAVKAAGPDAAIETLSGGNQQKALVGRWLVEQQSLVILDEPFRGVDIGARAVIATELHEYSERAAVIVASSDPEEVLEVADRVLVMVDGRIVSDSPAFEMNSEALADAMSEVQRTTTSGAPQS</sequence>
<dbReference type="CDD" id="cd03216">
    <property type="entry name" value="ABC_Carb_Monos_I"/>
    <property type="match status" value="1"/>
</dbReference>